<feature type="region of interest" description="Disordered" evidence="1">
    <location>
        <begin position="145"/>
        <end position="172"/>
    </location>
</feature>
<keyword evidence="3" id="KW-1185">Reference proteome</keyword>
<evidence type="ECO:0000313" key="3">
    <source>
        <dbReference type="Proteomes" id="UP001159363"/>
    </source>
</evidence>
<feature type="compositionally biased region" description="Basic and acidic residues" evidence="1">
    <location>
        <begin position="77"/>
        <end position="88"/>
    </location>
</feature>
<evidence type="ECO:0000256" key="1">
    <source>
        <dbReference type="SAM" id="MobiDB-lite"/>
    </source>
</evidence>
<evidence type="ECO:0000313" key="2">
    <source>
        <dbReference type="EMBL" id="KAJ8873368.1"/>
    </source>
</evidence>
<sequence length="668" mass="74396">MLFRSIRHTSTVDSPQNPAVEWFATLRMFQHLGLPPTYSALIVGPPPADARSHQQLSHQAPDEHDRLPRGPPPEWPADGRLEGRRKTGDLRGNCIVQYDSHVPKFGRNLAGTPNRLALLLQCKGLLNVGGALDTHTLAGIRTQSLPHSRSVAHHPTAPREVGDSPCHRPPLHRGHVIGKRRIVGSVVRRKGGDSIFHICSRARREEPLNHDIKFGEACKARPAPASDGLLCGVVDGWLGPGLMPTAGTRYENGEISTKFSFLIFLAPRQVRHRRKVQMKSTFVGMSGLRLRQSDLAFHWPLPRFRHVGVVVSGSSGYCDSSLKRGPELRVSWSSLRVKRGDYGATPECKSGGRREIPEITRRPTTSPDTILTCENPPREILTEIEPKPEYRDFTAPTARCDNQRRWIMAANAECFLETKWFDGPCDVGVPIPSLAARGSGNGPCVRLAIAQCGRYLIGWAASWRLSYQSLTVHNASKIFFFAALQTTTESEPGRTCPEWNVGYIKSGVNLHVLLTAYLLRTVRRQLNKSFPGRWIGQGDPVARPGHLKNVVYAELVPDMQTLEQRVRVHCDAIRVQAGTSGRVRQSMTRQRDIFLEGFWETTRTAMAEAVEGSILAAPQPFPALKHWTVFFYVTTWTGFQSRHCLAVSEEIWAAPNIEVLKVDEGEVS</sequence>
<proteinExistence type="predicted"/>
<name>A0ABQ9GMY3_9NEOP</name>
<reference evidence="2 3" key="1">
    <citation type="submission" date="2023-02" db="EMBL/GenBank/DDBJ databases">
        <title>LHISI_Scaffold_Assembly.</title>
        <authorList>
            <person name="Stuart O.P."/>
            <person name="Cleave R."/>
            <person name="Magrath M.J.L."/>
            <person name="Mikheyev A.S."/>
        </authorList>
    </citation>
    <scope>NUCLEOTIDE SEQUENCE [LARGE SCALE GENOMIC DNA]</scope>
    <source>
        <strain evidence="2">Daus_M_001</strain>
        <tissue evidence="2">Leg muscle</tissue>
    </source>
</reference>
<dbReference type="Proteomes" id="UP001159363">
    <property type="component" value="Chromosome 10"/>
</dbReference>
<comment type="caution">
    <text evidence="2">The sequence shown here is derived from an EMBL/GenBank/DDBJ whole genome shotgun (WGS) entry which is preliminary data.</text>
</comment>
<organism evidence="2 3">
    <name type="scientific">Dryococelus australis</name>
    <dbReference type="NCBI Taxonomy" id="614101"/>
    <lineage>
        <taxon>Eukaryota</taxon>
        <taxon>Metazoa</taxon>
        <taxon>Ecdysozoa</taxon>
        <taxon>Arthropoda</taxon>
        <taxon>Hexapoda</taxon>
        <taxon>Insecta</taxon>
        <taxon>Pterygota</taxon>
        <taxon>Neoptera</taxon>
        <taxon>Polyneoptera</taxon>
        <taxon>Phasmatodea</taxon>
        <taxon>Verophasmatodea</taxon>
        <taxon>Anareolatae</taxon>
        <taxon>Phasmatidae</taxon>
        <taxon>Eurycanthinae</taxon>
        <taxon>Dryococelus</taxon>
    </lineage>
</organism>
<gene>
    <name evidence="2" type="ORF">PR048_027004</name>
</gene>
<protein>
    <submittedName>
        <fullName evidence="2">Uncharacterized protein</fullName>
    </submittedName>
</protein>
<feature type="region of interest" description="Disordered" evidence="1">
    <location>
        <begin position="43"/>
        <end position="88"/>
    </location>
</feature>
<accession>A0ABQ9GMY3</accession>
<dbReference type="EMBL" id="JARBHB010000011">
    <property type="protein sequence ID" value="KAJ8873368.1"/>
    <property type="molecule type" value="Genomic_DNA"/>
</dbReference>